<evidence type="ECO:0000313" key="1">
    <source>
        <dbReference type="EMBL" id="KAA1130671.1"/>
    </source>
</evidence>
<sequence length="83" mass="9258">MCVAFGSGLRSSDLRFSVSRAGAAPLAHRQRLYRYENFKRPTIHYSVKIARKNTHFDTINASEQSNSSAPPALDVFGLVMRVS</sequence>
<gene>
    <name evidence="1" type="ORF">PGTUg99_022988</name>
</gene>
<dbReference type="AlphaFoldDB" id="A0A5B0RXJ6"/>
<comment type="caution">
    <text evidence="1">The sequence shown here is derived from an EMBL/GenBank/DDBJ whole genome shotgun (WGS) entry which is preliminary data.</text>
</comment>
<dbReference type="EMBL" id="VDEP01000107">
    <property type="protein sequence ID" value="KAA1130671.1"/>
    <property type="molecule type" value="Genomic_DNA"/>
</dbReference>
<protein>
    <submittedName>
        <fullName evidence="1">Uncharacterized protein</fullName>
    </submittedName>
</protein>
<accession>A0A5B0RXJ6</accession>
<evidence type="ECO:0000313" key="2">
    <source>
        <dbReference type="Proteomes" id="UP000325313"/>
    </source>
</evidence>
<reference evidence="1 2" key="1">
    <citation type="submission" date="2019-05" db="EMBL/GenBank/DDBJ databases">
        <title>Emergence of the Ug99 lineage of the wheat stem rust pathogen through somatic hybridization.</title>
        <authorList>
            <person name="Li F."/>
            <person name="Upadhyaya N.M."/>
            <person name="Sperschneider J."/>
            <person name="Matny O."/>
            <person name="Nguyen-Phuc H."/>
            <person name="Mago R."/>
            <person name="Raley C."/>
            <person name="Miller M.E."/>
            <person name="Silverstein K.A.T."/>
            <person name="Henningsen E."/>
            <person name="Hirsch C.D."/>
            <person name="Visser B."/>
            <person name="Pretorius Z.A."/>
            <person name="Steffenson B.J."/>
            <person name="Schwessinger B."/>
            <person name="Dodds P.N."/>
            <person name="Figueroa M."/>
        </authorList>
    </citation>
    <scope>NUCLEOTIDE SEQUENCE [LARGE SCALE GENOMIC DNA]</scope>
    <source>
        <strain evidence="1 2">Ug99</strain>
    </source>
</reference>
<dbReference type="Proteomes" id="UP000325313">
    <property type="component" value="Unassembled WGS sequence"/>
</dbReference>
<organism evidence="1 2">
    <name type="scientific">Puccinia graminis f. sp. tritici</name>
    <dbReference type="NCBI Taxonomy" id="56615"/>
    <lineage>
        <taxon>Eukaryota</taxon>
        <taxon>Fungi</taxon>
        <taxon>Dikarya</taxon>
        <taxon>Basidiomycota</taxon>
        <taxon>Pucciniomycotina</taxon>
        <taxon>Pucciniomycetes</taxon>
        <taxon>Pucciniales</taxon>
        <taxon>Pucciniaceae</taxon>
        <taxon>Puccinia</taxon>
    </lineage>
</organism>
<name>A0A5B0RXJ6_PUCGR</name>
<proteinExistence type="predicted"/>